<reference evidence="3 4" key="1">
    <citation type="submission" date="2020-08" db="EMBL/GenBank/DDBJ databases">
        <title>Genomic Encyclopedia of Type Strains, Phase IV (KMG-IV): sequencing the most valuable type-strain genomes for metagenomic binning, comparative biology and taxonomic classification.</title>
        <authorList>
            <person name="Goeker M."/>
        </authorList>
    </citation>
    <scope>NUCLEOTIDE SEQUENCE [LARGE SCALE GENOMIC DNA]</scope>
    <source>
        <strain evidence="3 4">DSM 27471</strain>
    </source>
</reference>
<evidence type="ECO:0000256" key="1">
    <source>
        <dbReference type="SAM" id="Phobius"/>
    </source>
</evidence>
<proteinExistence type="predicted"/>
<protein>
    <submittedName>
        <fullName evidence="3">Glycosyltransferase involved in cell wall biosynthesis</fullName>
    </submittedName>
</protein>
<keyword evidence="3" id="KW-0808">Transferase</keyword>
<organism evidence="3 4">
    <name type="scientific">Microbacter margulisiae</name>
    <dbReference type="NCBI Taxonomy" id="1350067"/>
    <lineage>
        <taxon>Bacteria</taxon>
        <taxon>Pseudomonadati</taxon>
        <taxon>Bacteroidota</taxon>
        <taxon>Bacteroidia</taxon>
        <taxon>Bacteroidales</taxon>
        <taxon>Porphyromonadaceae</taxon>
        <taxon>Microbacter</taxon>
    </lineage>
</organism>
<feature type="domain" description="Glycosyltransferase 2-like" evidence="2">
    <location>
        <begin position="7"/>
        <end position="132"/>
    </location>
</feature>
<gene>
    <name evidence="3" type="ORF">FHX64_001360</name>
</gene>
<dbReference type="Pfam" id="PF00535">
    <property type="entry name" value="Glycos_transf_2"/>
    <property type="match status" value="1"/>
</dbReference>
<dbReference type="InterPro" id="IPR029044">
    <property type="entry name" value="Nucleotide-diphossugar_trans"/>
</dbReference>
<accession>A0A7W5DQG9</accession>
<dbReference type="AlphaFoldDB" id="A0A7W5DQG9"/>
<name>A0A7W5DQG9_9PORP</name>
<dbReference type="InterPro" id="IPR001173">
    <property type="entry name" value="Glyco_trans_2-like"/>
</dbReference>
<dbReference type="RefSeq" id="WP_183412990.1">
    <property type="nucleotide sequence ID" value="NZ_JACHYB010000001.1"/>
</dbReference>
<feature type="transmembrane region" description="Helical" evidence="1">
    <location>
        <begin position="228"/>
        <end position="249"/>
    </location>
</feature>
<dbReference type="PANTHER" id="PTHR22916:SF3">
    <property type="entry name" value="UDP-GLCNAC:BETAGAL BETA-1,3-N-ACETYLGLUCOSAMINYLTRANSFERASE-LIKE PROTEIN 1"/>
    <property type="match status" value="1"/>
</dbReference>
<evidence type="ECO:0000313" key="4">
    <source>
        <dbReference type="Proteomes" id="UP000544222"/>
    </source>
</evidence>
<evidence type="ECO:0000259" key="2">
    <source>
        <dbReference type="Pfam" id="PF00535"/>
    </source>
</evidence>
<keyword evidence="4" id="KW-1185">Reference proteome</keyword>
<dbReference type="Proteomes" id="UP000544222">
    <property type="component" value="Unassembled WGS sequence"/>
</dbReference>
<sequence length="252" mass="29318">MENVLVSIITIVYNGEMFIEKTINSVLEQTYKNIEYIIIDGGSTDSTVEIIKKYQDRLAYWVSEKDNGISDAFNKGIRLAKGKVIGLVNSDDWYETDAIEKIINNYVNSNTIICGNVKLWNNSTHYKIKSSTLDNIKLQMTIWHPGMFCPKEIYHKIGLYDENIRVLMDYDFILRCYLSGVNFKMSNVLISNMRFGGISNHLISESLHEAFIIKNNYFGKKFMHKIEYLLCNVYYHFVVYVKMLIYGIGREN</sequence>
<dbReference type="Gene3D" id="3.90.550.10">
    <property type="entry name" value="Spore Coat Polysaccharide Biosynthesis Protein SpsA, Chain A"/>
    <property type="match status" value="1"/>
</dbReference>
<dbReference type="PANTHER" id="PTHR22916">
    <property type="entry name" value="GLYCOSYLTRANSFERASE"/>
    <property type="match status" value="1"/>
</dbReference>
<evidence type="ECO:0000313" key="3">
    <source>
        <dbReference type="EMBL" id="MBB3187197.1"/>
    </source>
</evidence>
<dbReference type="GO" id="GO:0016758">
    <property type="term" value="F:hexosyltransferase activity"/>
    <property type="evidence" value="ECO:0007669"/>
    <property type="project" value="UniProtKB-ARBA"/>
</dbReference>
<keyword evidence="1" id="KW-0812">Transmembrane</keyword>
<dbReference type="CDD" id="cd06433">
    <property type="entry name" value="GT_2_WfgS_like"/>
    <property type="match status" value="1"/>
</dbReference>
<keyword evidence="1" id="KW-0472">Membrane</keyword>
<dbReference type="EMBL" id="JACHYB010000001">
    <property type="protein sequence ID" value="MBB3187197.1"/>
    <property type="molecule type" value="Genomic_DNA"/>
</dbReference>
<keyword evidence="1" id="KW-1133">Transmembrane helix</keyword>
<comment type="caution">
    <text evidence="3">The sequence shown here is derived from an EMBL/GenBank/DDBJ whole genome shotgun (WGS) entry which is preliminary data.</text>
</comment>
<dbReference type="SUPFAM" id="SSF53448">
    <property type="entry name" value="Nucleotide-diphospho-sugar transferases"/>
    <property type="match status" value="1"/>
</dbReference>